<accession>A0A391NW53</accession>
<keyword evidence="2" id="KW-1185">Reference proteome</keyword>
<comment type="caution">
    <text evidence="1">The sequence shown here is derived from an EMBL/GenBank/DDBJ whole genome shotgun (WGS) entry which is preliminary data.</text>
</comment>
<organism evidence="1 2">
    <name type="scientific">Kipferlia bialata</name>
    <dbReference type="NCBI Taxonomy" id="797122"/>
    <lineage>
        <taxon>Eukaryota</taxon>
        <taxon>Metamonada</taxon>
        <taxon>Carpediemonas-like organisms</taxon>
        <taxon>Kipferlia</taxon>
    </lineage>
</organism>
<dbReference type="EMBL" id="BDIP01010862">
    <property type="protein sequence ID" value="GCA65364.1"/>
    <property type="molecule type" value="Genomic_DNA"/>
</dbReference>
<sequence>FNSGTKQWTSIEGTEHSTGGSCRACFITPYAFLIHCKNQLVIGEDDALKAKYVAAVEAMKAEEARRLKAQLKEKYIGQLIQMGIPADDVKSLSHNALSVCSSLATEVRSLKDQQKK</sequence>
<gene>
    <name evidence="1" type="ORF">KIPB_016950</name>
</gene>
<name>A0A391NW53_9EUKA</name>
<evidence type="ECO:0000313" key="2">
    <source>
        <dbReference type="Proteomes" id="UP000265618"/>
    </source>
</evidence>
<dbReference type="AlphaFoldDB" id="A0A391NW53"/>
<protein>
    <submittedName>
        <fullName evidence="1">Uncharacterized protein</fullName>
    </submittedName>
</protein>
<feature type="non-terminal residue" evidence="1">
    <location>
        <position position="116"/>
    </location>
</feature>
<feature type="non-terminal residue" evidence="1">
    <location>
        <position position="1"/>
    </location>
</feature>
<proteinExistence type="predicted"/>
<reference evidence="1 2" key="1">
    <citation type="journal article" date="2018" name="PLoS ONE">
        <title>The draft genome of Kipferlia bialata reveals reductive genome evolution in fornicate parasites.</title>
        <authorList>
            <person name="Tanifuji G."/>
            <person name="Takabayashi S."/>
            <person name="Kume K."/>
            <person name="Takagi M."/>
            <person name="Nakayama T."/>
            <person name="Kamikawa R."/>
            <person name="Inagaki Y."/>
            <person name="Hashimoto T."/>
        </authorList>
    </citation>
    <scope>NUCLEOTIDE SEQUENCE [LARGE SCALE GENOMIC DNA]</scope>
    <source>
        <strain evidence="1">NY0173</strain>
    </source>
</reference>
<dbReference type="Proteomes" id="UP000265618">
    <property type="component" value="Unassembled WGS sequence"/>
</dbReference>
<evidence type="ECO:0000313" key="1">
    <source>
        <dbReference type="EMBL" id="GCA65364.1"/>
    </source>
</evidence>